<proteinExistence type="predicted"/>
<name>A0ABR2BVN4_9ROSI</name>
<accession>A0ABR2BVN4</accession>
<reference evidence="1 2" key="1">
    <citation type="journal article" date="2024" name="G3 (Bethesda)">
        <title>Genome assembly of Hibiscus sabdariffa L. provides insights into metabolisms of medicinal natural products.</title>
        <authorList>
            <person name="Kim T."/>
        </authorList>
    </citation>
    <scope>NUCLEOTIDE SEQUENCE [LARGE SCALE GENOMIC DNA]</scope>
    <source>
        <strain evidence="1">TK-2024</strain>
        <tissue evidence="1">Old leaves</tissue>
    </source>
</reference>
<sequence length="80" mass="9164">MSGDSSDTSIVEPKDRTIRITGLPQDVKGRELRRILRGFDGLENVPMDYDEREPVCFAQFSIILHAENARQRIEVPSLYD</sequence>
<evidence type="ECO:0008006" key="3">
    <source>
        <dbReference type="Google" id="ProtNLM"/>
    </source>
</evidence>
<dbReference type="SUPFAM" id="SSF54928">
    <property type="entry name" value="RNA-binding domain, RBD"/>
    <property type="match status" value="1"/>
</dbReference>
<dbReference type="EMBL" id="JBBPBM010000079">
    <property type="protein sequence ID" value="KAK8511171.1"/>
    <property type="molecule type" value="Genomic_DNA"/>
</dbReference>
<evidence type="ECO:0000313" key="2">
    <source>
        <dbReference type="Proteomes" id="UP001472677"/>
    </source>
</evidence>
<dbReference type="Gene3D" id="3.30.70.330">
    <property type="match status" value="1"/>
</dbReference>
<evidence type="ECO:0000313" key="1">
    <source>
        <dbReference type="EMBL" id="KAK8511171.1"/>
    </source>
</evidence>
<organism evidence="1 2">
    <name type="scientific">Hibiscus sabdariffa</name>
    <name type="common">roselle</name>
    <dbReference type="NCBI Taxonomy" id="183260"/>
    <lineage>
        <taxon>Eukaryota</taxon>
        <taxon>Viridiplantae</taxon>
        <taxon>Streptophyta</taxon>
        <taxon>Embryophyta</taxon>
        <taxon>Tracheophyta</taxon>
        <taxon>Spermatophyta</taxon>
        <taxon>Magnoliopsida</taxon>
        <taxon>eudicotyledons</taxon>
        <taxon>Gunneridae</taxon>
        <taxon>Pentapetalae</taxon>
        <taxon>rosids</taxon>
        <taxon>malvids</taxon>
        <taxon>Malvales</taxon>
        <taxon>Malvaceae</taxon>
        <taxon>Malvoideae</taxon>
        <taxon>Hibiscus</taxon>
    </lineage>
</organism>
<keyword evidence="2" id="KW-1185">Reference proteome</keyword>
<dbReference type="InterPro" id="IPR012677">
    <property type="entry name" value="Nucleotide-bd_a/b_plait_sf"/>
</dbReference>
<gene>
    <name evidence="1" type="ORF">V6N12_033451</name>
</gene>
<dbReference type="InterPro" id="IPR035979">
    <property type="entry name" value="RBD_domain_sf"/>
</dbReference>
<dbReference type="Proteomes" id="UP001472677">
    <property type="component" value="Unassembled WGS sequence"/>
</dbReference>
<comment type="caution">
    <text evidence="1">The sequence shown here is derived from an EMBL/GenBank/DDBJ whole genome shotgun (WGS) entry which is preliminary data.</text>
</comment>
<protein>
    <recommendedName>
        <fullName evidence="3">RRM domain-containing protein</fullName>
    </recommendedName>
</protein>